<dbReference type="EnsemblPlants" id="LPERR06G10520.1">
    <property type="protein sequence ID" value="LPERR06G10520.1"/>
    <property type="gene ID" value="LPERR06G10520"/>
</dbReference>
<organism evidence="2 3">
    <name type="scientific">Leersia perrieri</name>
    <dbReference type="NCBI Taxonomy" id="77586"/>
    <lineage>
        <taxon>Eukaryota</taxon>
        <taxon>Viridiplantae</taxon>
        <taxon>Streptophyta</taxon>
        <taxon>Embryophyta</taxon>
        <taxon>Tracheophyta</taxon>
        <taxon>Spermatophyta</taxon>
        <taxon>Magnoliopsida</taxon>
        <taxon>Liliopsida</taxon>
        <taxon>Poales</taxon>
        <taxon>Poaceae</taxon>
        <taxon>BOP clade</taxon>
        <taxon>Oryzoideae</taxon>
        <taxon>Oryzeae</taxon>
        <taxon>Oryzinae</taxon>
        <taxon>Leersia</taxon>
    </lineage>
</organism>
<accession>A0A0D9WPL2</accession>
<reference evidence="2" key="3">
    <citation type="submission" date="2015-04" db="UniProtKB">
        <authorList>
            <consortium name="EnsemblPlants"/>
        </authorList>
    </citation>
    <scope>IDENTIFICATION</scope>
</reference>
<dbReference type="AlphaFoldDB" id="A0A0D9WPL2"/>
<reference evidence="2 3" key="1">
    <citation type="submission" date="2012-08" db="EMBL/GenBank/DDBJ databases">
        <title>Oryza genome evolution.</title>
        <authorList>
            <person name="Wing R.A."/>
        </authorList>
    </citation>
    <scope>NUCLEOTIDE SEQUENCE</scope>
</reference>
<protein>
    <submittedName>
        <fullName evidence="2">Uncharacterized protein</fullName>
    </submittedName>
</protein>
<dbReference type="Gramene" id="LPERR06G10520.1">
    <property type="protein sequence ID" value="LPERR06G10520.1"/>
    <property type="gene ID" value="LPERR06G10520"/>
</dbReference>
<evidence type="ECO:0000313" key="3">
    <source>
        <dbReference type="Proteomes" id="UP000032180"/>
    </source>
</evidence>
<name>A0A0D9WPL2_9ORYZ</name>
<feature type="region of interest" description="Disordered" evidence="1">
    <location>
        <begin position="53"/>
        <end position="89"/>
    </location>
</feature>
<proteinExistence type="predicted"/>
<sequence>MQPLFSAVRSNTCVLDRILLFHPTFCKKNARLQQIFCIFVPITQSLSPQSPILFLSPRSSHSPRRPARRESTGARGDAEAAQRRQRRLLRRNRSGRDSRWWCRNGAAHARLWIRWRPVLTGVRGSERGDGRITRKMRTCGRACEDRRSA</sequence>
<dbReference type="Proteomes" id="UP000032180">
    <property type="component" value="Chromosome 6"/>
</dbReference>
<evidence type="ECO:0000313" key="2">
    <source>
        <dbReference type="EnsemblPlants" id="LPERR06G10520.1"/>
    </source>
</evidence>
<feature type="compositionally biased region" description="Basic and acidic residues" evidence="1">
    <location>
        <begin position="68"/>
        <end position="82"/>
    </location>
</feature>
<reference evidence="3" key="2">
    <citation type="submission" date="2013-12" db="EMBL/GenBank/DDBJ databases">
        <authorList>
            <person name="Yu Y."/>
            <person name="Lee S."/>
            <person name="de Baynast K."/>
            <person name="Wissotski M."/>
            <person name="Liu L."/>
            <person name="Talag J."/>
            <person name="Goicoechea J."/>
            <person name="Angelova A."/>
            <person name="Jetty R."/>
            <person name="Kudrna D."/>
            <person name="Golser W."/>
            <person name="Rivera L."/>
            <person name="Zhang J."/>
            <person name="Wing R."/>
        </authorList>
    </citation>
    <scope>NUCLEOTIDE SEQUENCE</scope>
</reference>
<dbReference type="HOGENOM" id="CLU_1752361_0_0_1"/>
<evidence type="ECO:0000256" key="1">
    <source>
        <dbReference type="SAM" id="MobiDB-lite"/>
    </source>
</evidence>
<keyword evidence="3" id="KW-1185">Reference proteome</keyword>